<name>A0A2R6PAY6_ACTCC</name>
<feature type="compositionally biased region" description="Polar residues" evidence="6">
    <location>
        <begin position="79"/>
        <end position="102"/>
    </location>
</feature>
<evidence type="ECO:0000313" key="9">
    <source>
        <dbReference type="Proteomes" id="UP000241394"/>
    </source>
</evidence>
<keyword evidence="5" id="KW-0206">Cytoskeleton</keyword>
<feature type="compositionally biased region" description="Polar residues" evidence="6">
    <location>
        <begin position="445"/>
        <end position="482"/>
    </location>
</feature>
<evidence type="ECO:0000256" key="5">
    <source>
        <dbReference type="ARBA" id="ARBA00023212"/>
    </source>
</evidence>
<feature type="compositionally biased region" description="Basic and acidic residues" evidence="6">
    <location>
        <begin position="272"/>
        <end position="286"/>
    </location>
</feature>
<dbReference type="EMBL" id="NKQK01000027">
    <property type="protein sequence ID" value="PSR88182.1"/>
    <property type="molecule type" value="Genomic_DNA"/>
</dbReference>
<feature type="compositionally biased region" description="Polar residues" evidence="6">
    <location>
        <begin position="355"/>
        <end position="369"/>
    </location>
</feature>
<dbReference type="Proteomes" id="UP000241394">
    <property type="component" value="Chromosome LG27"/>
</dbReference>
<feature type="region of interest" description="Disordered" evidence="6">
    <location>
        <begin position="207"/>
        <end position="376"/>
    </location>
</feature>
<evidence type="ECO:0000313" key="8">
    <source>
        <dbReference type="EMBL" id="PSR88182.1"/>
    </source>
</evidence>
<feature type="compositionally biased region" description="Polar residues" evidence="6">
    <location>
        <begin position="496"/>
        <end position="523"/>
    </location>
</feature>
<dbReference type="Pfam" id="PF06886">
    <property type="entry name" value="TPX2"/>
    <property type="match status" value="1"/>
</dbReference>
<reference evidence="9" key="2">
    <citation type="journal article" date="2018" name="BMC Genomics">
        <title>A manually annotated Actinidia chinensis var. chinensis (kiwifruit) genome highlights the challenges associated with draft genomes and gene prediction in plants.</title>
        <authorList>
            <person name="Pilkington S.M."/>
            <person name="Crowhurst R."/>
            <person name="Hilario E."/>
            <person name="Nardozza S."/>
            <person name="Fraser L."/>
            <person name="Peng Y."/>
            <person name="Gunaseelan K."/>
            <person name="Simpson R."/>
            <person name="Tahir J."/>
            <person name="Deroles S.C."/>
            <person name="Templeton K."/>
            <person name="Luo Z."/>
            <person name="Davy M."/>
            <person name="Cheng C."/>
            <person name="McNeilage M."/>
            <person name="Scaglione D."/>
            <person name="Liu Y."/>
            <person name="Zhang Q."/>
            <person name="Datson P."/>
            <person name="De Silva N."/>
            <person name="Gardiner S.E."/>
            <person name="Bassett H."/>
            <person name="Chagne D."/>
            <person name="McCallum J."/>
            <person name="Dzierzon H."/>
            <person name="Deng C."/>
            <person name="Wang Y.Y."/>
            <person name="Barron L."/>
            <person name="Manako K."/>
            <person name="Bowen J."/>
            <person name="Foster T.M."/>
            <person name="Erridge Z.A."/>
            <person name="Tiffin H."/>
            <person name="Waite C.N."/>
            <person name="Davies K.M."/>
            <person name="Grierson E.P."/>
            <person name="Laing W.A."/>
            <person name="Kirk R."/>
            <person name="Chen X."/>
            <person name="Wood M."/>
            <person name="Montefiori M."/>
            <person name="Brummell D.A."/>
            <person name="Schwinn K.E."/>
            <person name="Catanach A."/>
            <person name="Fullerton C."/>
            <person name="Li D."/>
            <person name="Meiyalaghan S."/>
            <person name="Nieuwenhuizen N."/>
            <person name="Read N."/>
            <person name="Prakash R."/>
            <person name="Hunter D."/>
            <person name="Zhang H."/>
            <person name="McKenzie M."/>
            <person name="Knabel M."/>
            <person name="Harris A."/>
            <person name="Allan A.C."/>
            <person name="Gleave A."/>
            <person name="Chen A."/>
            <person name="Janssen B.J."/>
            <person name="Plunkett B."/>
            <person name="Ampomah-Dwamena C."/>
            <person name="Voogd C."/>
            <person name="Leif D."/>
            <person name="Lafferty D."/>
            <person name="Souleyre E.J.F."/>
            <person name="Varkonyi-Gasic E."/>
            <person name="Gambi F."/>
            <person name="Hanley J."/>
            <person name="Yao J.L."/>
            <person name="Cheung J."/>
            <person name="David K.M."/>
            <person name="Warren B."/>
            <person name="Marsh K."/>
            <person name="Snowden K.C."/>
            <person name="Lin-Wang K."/>
            <person name="Brian L."/>
            <person name="Martinez-Sanchez M."/>
            <person name="Wang M."/>
            <person name="Ileperuma N."/>
            <person name="Macnee N."/>
            <person name="Campin R."/>
            <person name="McAtee P."/>
            <person name="Drummond R.S.M."/>
            <person name="Espley R.V."/>
            <person name="Ireland H.S."/>
            <person name="Wu R."/>
            <person name="Atkinson R.G."/>
            <person name="Karunairetnam S."/>
            <person name="Bulley S."/>
            <person name="Chunkath S."/>
            <person name="Hanley Z."/>
            <person name="Storey R."/>
            <person name="Thrimawithana A.H."/>
            <person name="Thomson S."/>
            <person name="David C."/>
            <person name="Testolin R."/>
            <person name="Huang H."/>
            <person name="Hellens R.P."/>
            <person name="Schaffer R.J."/>
        </authorList>
    </citation>
    <scope>NUCLEOTIDE SEQUENCE [LARGE SCALE GENOMIC DNA]</scope>
    <source>
        <strain evidence="9">cv. Red5</strain>
    </source>
</reference>
<keyword evidence="3" id="KW-0963">Cytoplasm</keyword>
<proteinExistence type="inferred from homology"/>
<evidence type="ECO:0000256" key="6">
    <source>
        <dbReference type="SAM" id="MobiDB-lite"/>
    </source>
</evidence>
<evidence type="ECO:0000259" key="7">
    <source>
        <dbReference type="Pfam" id="PF06886"/>
    </source>
</evidence>
<dbReference type="OMA" id="PIATNRC"/>
<dbReference type="STRING" id="1590841.A0A2R6PAY6"/>
<dbReference type="PANTHER" id="PTHR47067:SF6">
    <property type="entry name" value="PROTEIN WVD2-LIKE 7"/>
    <property type="match status" value="1"/>
</dbReference>
<dbReference type="FunCoup" id="A0A2R6PAY6">
    <property type="interactions" value="104"/>
</dbReference>
<comment type="similarity">
    <text evidence="2">Belongs to the TPX2 family.</text>
</comment>
<feature type="compositionally biased region" description="Basic and acidic residues" evidence="6">
    <location>
        <begin position="107"/>
        <end position="116"/>
    </location>
</feature>
<evidence type="ECO:0000256" key="3">
    <source>
        <dbReference type="ARBA" id="ARBA00022490"/>
    </source>
</evidence>
<feature type="compositionally biased region" description="Basic and acidic residues" evidence="6">
    <location>
        <begin position="215"/>
        <end position="227"/>
    </location>
</feature>
<comment type="subcellular location">
    <subcellularLocation>
        <location evidence="1">Cytoplasm</location>
        <location evidence="1">Cytoskeleton</location>
    </subcellularLocation>
</comment>
<protein>
    <submittedName>
        <fullName evidence="8">Protein WVD2-like</fullName>
    </submittedName>
</protein>
<keyword evidence="9" id="KW-1185">Reference proteome</keyword>
<feature type="domain" description="TPX2 C-terminal" evidence="7">
    <location>
        <begin position="370"/>
        <end position="440"/>
    </location>
</feature>
<sequence>MVMTGEIEEPFSLSFQADSLHSGSISFGRFEAESLSWERRSSFSHNRYLEEVEKYSKPGSVTEKKAYFEAHFRRKKLMSQSSPECQSGIDYQTSENDTSENLGYNEEFEHNNEVQFEKSSANSEYDGDSEGECEREEMRTSYVEPLFEPAFNDASVVQSVPEHVNLEKEHQIETESLPVIDAEPGKEVRENLNDETVDVDMTYKAIHLPNNSHTSTKDDIASLEHQQESSLKVGSKLGSKLIRDKPQSPVSVSGVRRNVLSELSKGAAKKPIRTEREGPGAKKTERQSSQTAAPTIPSVHRTSKAKDSKSSKVKVIHDNRSEKELKGKKVVEPKPSVSEKAVPKARQAASRPKQVDNSTKPGIKQSSVAFSFKSDQRAERRKEFFMKLEEKIHTKEAEMNQIQPKKMEKTEAEIKQLRRSLNFRATPMPSFYHEGVQRDSDRNEAVSSNIKSSKLRSKSTPGFGTARRSPSNAKSRNDQASFNAERVNASDPRQDSVATTCSLASVSSETVATTHTPSTSRGHPPQDETNSKATSMKQREKENGASLQKHRVSASSQVTKSNRYEGNRKVGVARSKNEMMRKGMKGVGIGSTSRMGPLAVGVAS</sequence>
<feature type="region of interest" description="Disordered" evidence="6">
    <location>
        <begin position="420"/>
        <end position="604"/>
    </location>
</feature>
<feature type="compositionally biased region" description="Acidic residues" evidence="6">
    <location>
        <begin position="125"/>
        <end position="135"/>
    </location>
</feature>
<gene>
    <name evidence="8" type="ORF">CEY00_Acc31212</name>
</gene>
<dbReference type="Gramene" id="PSR88182">
    <property type="protein sequence ID" value="PSR88182"/>
    <property type="gene ID" value="CEY00_Acc31212"/>
</dbReference>
<evidence type="ECO:0000256" key="1">
    <source>
        <dbReference type="ARBA" id="ARBA00004245"/>
    </source>
</evidence>
<dbReference type="AlphaFoldDB" id="A0A2R6PAY6"/>
<comment type="caution">
    <text evidence="8">The sequence shown here is derived from an EMBL/GenBank/DDBJ whole genome shotgun (WGS) entry which is preliminary data.</text>
</comment>
<dbReference type="InterPro" id="IPR044216">
    <property type="entry name" value="WDL7"/>
</dbReference>
<keyword evidence="4" id="KW-0493">Microtubule</keyword>
<accession>A0A2R6PAY6</accession>
<evidence type="ECO:0000256" key="2">
    <source>
        <dbReference type="ARBA" id="ARBA00005885"/>
    </source>
</evidence>
<dbReference type="OrthoDB" id="758458at2759"/>
<dbReference type="GO" id="GO:0005874">
    <property type="term" value="C:microtubule"/>
    <property type="evidence" value="ECO:0007669"/>
    <property type="project" value="UniProtKB-KW"/>
</dbReference>
<organism evidence="8 9">
    <name type="scientific">Actinidia chinensis var. chinensis</name>
    <name type="common">Chinese soft-hair kiwi</name>
    <dbReference type="NCBI Taxonomy" id="1590841"/>
    <lineage>
        <taxon>Eukaryota</taxon>
        <taxon>Viridiplantae</taxon>
        <taxon>Streptophyta</taxon>
        <taxon>Embryophyta</taxon>
        <taxon>Tracheophyta</taxon>
        <taxon>Spermatophyta</taxon>
        <taxon>Magnoliopsida</taxon>
        <taxon>eudicotyledons</taxon>
        <taxon>Gunneridae</taxon>
        <taxon>Pentapetalae</taxon>
        <taxon>asterids</taxon>
        <taxon>Ericales</taxon>
        <taxon>Actinidiaceae</taxon>
        <taxon>Actinidia</taxon>
    </lineage>
</organism>
<evidence type="ECO:0000256" key="4">
    <source>
        <dbReference type="ARBA" id="ARBA00022701"/>
    </source>
</evidence>
<dbReference type="PANTHER" id="PTHR47067">
    <property type="entry name" value="TPX2 (TARGETING PROTEIN FOR XKLP2) PROTEIN FAMILY-RELATED"/>
    <property type="match status" value="1"/>
</dbReference>
<feature type="compositionally biased region" description="Basic and acidic residues" evidence="6">
    <location>
        <begin position="435"/>
        <end position="444"/>
    </location>
</feature>
<feature type="compositionally biased region" description="Low complexity" evidence="6">
    <location>
        <begin position="229"/>
        <end position="240"/>
    </location>
</feature>
<feature type="compositionally biased region" description="Basic and acidic residues" evidence="6">
    <location>
        <begin position="304"/>
        <end position="332"/>
    </location>
</feature>
<dbReference type="InParanoid" id="A0A2R6PAY6"/>
<feature type="region of interest" description="Disordered" evidence="6">
    <location>
        <begin position="79"/>
        <end position="139"/>
    </location>
</feature>
<reference evidence="8 9" key="1">
    <citation type="submission" date="2017-07" db="EMBL/GenBank/DDBJ databases">
        <title>An improved, manually edited Actinidia chinensis var. chinensis (kiwifruit) genome highlights the challenges associated with draft genomes and gene prediction in plants.</title>
        <authorList>
            <person name="Pilkington S."/>
            <person name="Crowhurst R."/>
            <person name="Hilario E."/>
            <person name="Nardozza S."/>
            <person name="Fraser L."/>
            <person name="Peng Y."/>
            <person name="Gunaseelan K."/>
            <person name="Simpson R."/>
            <person name="Tahir J."/>
            <person name="Deroles S."/>
            <person name="Templeton K."/>
            <person name="Luo Z."/>
            <person name="Davy M."/>
            <person name="Cheng C."/>
            <person name="Mcneilage M."/>
            <person name="Scaglione D."/>
            <person name="Liu Y."/>
            <person name="Zhang Q."/>
            <person name="Datson P."/>
            <person name="De Silva N."/>
            <person name="Gardiner S."/>
            <person name="Bassett H."/>
            <person name="Chagne D."/>
            <person name="Mccallum J."/>
            <person name="Dzierzon H."/>
            <person name="Deng C."/>
            <person name="Wang Y.-Y."/>
            <person name="Barron N."/>
            <person name="Manako K."/>
            <person name="Bowen J."/>
            <person name="Foster T."/>
            <person name="Erridge Z."/>
            <person name="Tiffin H."/>
            <person name="Waite C."/>
            <person name="Davies K."/>
            <person name="Grierson E."/>
            <person name="Laing W."/>
            <person name="Kirk R."/>
            <person name="Chen X."/>
            <person name="Wood M."/>
            <person name="Montefiori M."/>
            <person name="Brummell D."/>
            <person name="Schwinn K."/>
            <person name="Catanach A."/>
            <person name="Fullerton C."/>
            <person name="Li D."/>
            <person name="Meiyalaghan S."/>
            <person name="Nieuwenhuizen N."/>
            <person name="Read N."/>
            <person name="Prakash R."/>
            <person name="Hunter D."/>
            <person name="Zhang H."/>
            <person name="Mckenzie M."/>
            <person name="Knabel M."/>
            <person name="Harris A."/>
            <person name="Allan A."/>
            <person name="Chen A."/>
            <person name="Janssen B."/>
            <person name="Plunkett B."/>
            <person name="Dwamena C."/>
            <person name="Voogd C."/>
            <person name="Leif D."/>
            <person name="Lafferty D."/>
            <person name="Souleyre E."/>
            <person name="Varkonyi-Gasic E."/>
            <person name="Gambi F."/>
            <person name="Hanley J."/>
            <person name="Yao J.-L."/>
            <person name="Cheung J."/>
            <person name="David K."/>
            <person name="Warren B."/>
            <person name="Marsh K."/>
            <person name="Snowden K."/>
            <person name="Lin-Wang K."/>
            <person name="Brian L."/>
            <person name="Martinez-Sanchez M."/>
            <person name="Wang M."/>
            <person name="Ileperuma N."/>
            <person name="Macnee N."/>
            <person name="Campin R."/>
            <person name="Mcatee P."/>
            <person name="Drummond R."/>
            <person name="Espley R."/>
            <person name="Ireland H."/>
            <person name="Wu R."/>
            <person name="Atkinson R."/>
            <person name="Karunairetnam S."/>
            <person name="Bulley S."/>
            <person name="Chunkath S."/>
            <person name="Hanley Z."/>
            <person name="Storey R."/>
            <person name="Thrimawithana A."/>
            <person name="Thomson S."/>
            <person name="David C."/>
            <person name="Testolin R."/>
        </authorList>
    </citation>
    <scope>NUCLEOTIDE SEQUENCE [LARGE SCALE GENOMIC DNA]</scope>
    <source>
        <strain evidence="9">cv. Red5</strain>
        <tissue evidence="8">Young leaf</tissue>
    </source>
</reference>
<dbReference type="InterPro" id="IPR027329">
    <property type="entry name" value="TPX2_C"/>
</dbReference>